<keyword evidence="2" id="KW-1133">Transmembrane helix</keyword>
<feature type="compositionally biased region" description="Basic and acidic residues" evidence="1">
    <location>
        <begin position="389"/>
        <end position="403"/>
    </location>
</feature>
<gene>
    <name evidence="3" type="ORF">BDV98DRAFT_606451</name>
</gene>
<accession>A0A5C3QA79</accession>
<feature type="transmembrane region" description="Helical" evidence="2">
    <location>
        <begin position="71"/>
        <end position="98"/>
    </location>
</feature>
<evidence type="ECO:0000256" key="1">
    <source>
        <dbReference type="SAM" id="MobiDB-lite"/>
    </source>
</evidence>
<dbReference type="Proteomes" id="UP000305067">
    <property type="component" value="Unassembled WGS sequence"/>
</dbReference>
<protein>
    <recommendedName>
        <fullName evidence="5">Integral membrane protein</fullName>
    </recommendedName>
</protein>
<feature type="transmembrane region" description="Helical" evidence="2">
    <location>
        <begin position="164"/>
        <end position="189"/>
    </location>
</feature>
<evidence type="ECO:0000256" key="2">
    <source>
        <dbReference type="SAM" id="Phobius"/>
    </source>
</evidence>
<dbReference type="EMBL" id="ML178836">
    <property type="protein sequence ID" value="TFK98964.1"/>
    <property type="molecule type" value="Genomic_DNA"/>
</dbReference>
<feature type="transmembrane region" description="Helical" evidence="2">
    <location>
        <begin position="294"/>
        <end position="314"/>
    </location>
</feature>
<keyword evidence="4" id="KW-1185">Reference proteome</keyword>
<keyword evidence="2" id="KW-0812">Transmembrane</keyword>
<organism evidence="3 4">
    <name type="scientific">Pterulicium gracile</name>
    <dbReference type="NCBI Taxonomy" id="1884261"/>
    <lineage>
        <taxon>Eukaryota</taxon>
        <taxon>Fungi</taxon>
        <taxon>Dikarya</taxon>
        <taxon>Basidiomycota</taxon>
        <taxon>Agaricomycotina</taxon>
        <taxon>Agaricomycetes</taxon>
        <taxon>Agaricomycetidae</taxon>
        <taxon>Agaricales</taxon>
        <taxon>Pleurotineae</taxon>
        <taxon>Pterulaceae</taxon>
        <taxon>Pterulicium</taxon>
    </lineage>
</organism>
<sequence length="403" mass="44543">MSDWGSSDNESSSLFTSEDVELLLTAGQFAAFSSKCMIGELLMYGAYFALSLMAMYTIVSRRAQRLSRKYFLLTALLLTFSIATLLCGFDIASIIVLYDIIFADGPSPVQGRFDTYNAWVGRTKIQPVGYWLGSVGDMGLLYIISDILAAWRAMAIWKCGSRRLLWMVQFFFIFSSFALWIGCATVASLRPMAISPFTGLPEHGAGPVVHKLIITSSIASVMANLIATGMIGYTAHVYRRNTNHAAAIPAVRILAVLTESGLMYAVIQIARLIFMAVPSSSMRFITFASVFQNITQIITAMYTPLLILLTHYGYSMADTTTPVISMSQPRYRTSSTREHRRRSGAMLDTTAEFSFAEESDSSFLSDPYTSKGSDSERFNRSPGGADELGLLRRKEERLDGSTM</sequence>
<dbReference type="OrthoDB" id="2750727at2759"/>
<feature type="transmembrane region" description="Helical" evidence="2">
    <location>
        <begin position="41"/>
        <end position="59"/>
    </location>
</feature>
<feature type="transmembrane region" description="Helical" evidence="2">
    <location>
        <begin position="209"/>
        <end position="233"/>
    </location>
</feature>
<feature type="region of interest" description="Disordered" evidence="1">
    <location>
        <begin position="361"/>
        <end position="403"/>
    </location>
</feature>
<keyword evidence="2" id="KW-0472">Membrane</keyword>
<dbReference type="AlphaFoldDB" id="A0A5C3QA79"/>
<evidence type="ECO:0008006" key="5">
    <source>
        <dbReference type="Google" id="ProtNLM"/>
    </source>
</evidence>
<name>A0A5C3QA79_9AGAR</name>
<proteinExistence type="predicted"/>
<feature type="transmembrane region" description="Helical" evidence="2">
    <location>
        <begin position="139"/>
        <end position="157"/>
    </location>
</feature>
<evidence type="ECO:0000313" key="4">
    <source>
        <dbReference type="Proteomes" id="UP000305067"/>
    </source>
</evidence>
<evidence type="ECO:0000313" key="3">
    <source>
        <dbReference type="EMBL" id="TFK98964.1"/>
    </source>
</evidence>
<reference evidence="3 4" key="1">
    <citation type="journal article" date="2019" name="Nat. Ecol. Evol.">
        <title>Megaphylogeny resolves global patterns of mushroom evolution.</title>
        <authorList>
            <person name="Varga T."/>
            <person name="Krizsan K."/>
            <person name="Foldi C."/>
            <person name="Dima B."/>
            <person name="Sanchez-Garcia M."/>
            <person name="Sanchez-Ramirez S."/>
            <person name="Szollosi G.J."/>
            <person name="Szarkandi J.G."/>
            <person name="Papp V."/>
            <person name="Albert L."/>
            <person name="Andreopoulos W."/>
            <person name="Angelini C."/>
            <person name="Antonin V."/>
            <person name="Barry K.W."/>
            <person name="Bougher N.L."/>
            <person name="Buchanan P."/>
            <person name="Buyck B."/>
            <person name="Bense V."/>
            <person name="Catcheside P."/>
            <person name="Chovatia M."/>
            <person name="Cooper J."/>
            <person name="Damon W."/>
            <person name="Desjardin D."/>
            <person name="Finy P."/>
            <person name="Geml J."/>
            <person name="Haridas S."/>
            <person name="Hughes K."/>
            <person name="Justo A."/>
            <person name="Karasinski D."/>
            <person name="Kautmanova I."/>
            <person name="Kiss B."/>
            <person name="Kocsube S."/>
            <person name="Kotiranta H."/>
            <person name="LaButti K.M."/>
            <person name="Lechner B.E."/>
            <person name="Liimatainen K."/>
            <person name="Lipzen A."/>
            <person name="Lukacs Z."/>
            <person name="Mihaltcheva S."/>
            <person name="Morgado L.N."/>
            <person name="Niskanen T."/>
            <person name="Noordeloos M.E."/>
            <person name="Ohm R.A."/>
            <person name="Ortiz-Santana B."/>
            <person name="Ovrebo C."/>
            <person name="Racz N."/>
            <person name="Riley R."/>
            <person name="Savchenko A."/>
            <person name="Shiryaev A."/>
            <person name="Soop K."/>
            <person name="Spirin V."/>
            <person name="Szebenyi C."/>
            <person name="Tomsovsky M."/>
            <person name="Tulloss R.E."/>
            <person name="Uehling J."/>
            <person name="Grigoriev I.V."/>
            <person name="Vagvolgyi C."/>
            <person name="Papp T."/>
            <person name="Martin F.M."/>
            <person name="Miettinen O."/>
            <person name="Hibbett D.S."/>
            <person name="Nagy L.G."/>
        </authorList>
    </citation>
    <scope>NUCLEOTIDE SEQUENCE [LARGE SCALE GENOMIC DNA]</scope>
    <source>
        <strain evidence="3 4">CBS 309.79</strain>
    </source>
</reference>
<feature type="transmembrane region" description="Helical" evidence="2">
    <location>
        <begin position="253"/>
        <end position="274"/>
    </location>
</feature>